<dbReference type="EMBL" id="CP003732">
    <property type="protein sequence ID" value="AFV12933.1"/>
    <property type="molecule type" value="Genomic_DNA"/>
</dbReference>
<reference evidence="4 5" key="1">
    <citation type="journal article" date="2012" name="BMC Genomics">
        <title>Genome-guided analysis of physiological and morphological traits of the fermentative acetate oxidizer Thermacetogenium phaeum.</title>
        <authorList>
            <person name="Oehler D."/>
            <person name="Poehlein A."/>
            <person name="Leimbach A."/>
            <person name="Muller N."/>
            <person name="Daniel R."/>
            <person name="Gottschalk G."/>
            <person name="Schink B."/>
        </authorList>
    </citation>
    <scope>NUCLEOTIDE SEQUENCE [LARGE SCALE GENOMIC DNA]</scope>
    <source>
        <strain evidence="5">ATCC BAA-254 / DSM 26808 / PB</strain>
    </source>
</reference>
<evidence type="ECO:0000313" key="5">
    <source>
        <dbReference type="Proteomes" id="UP000000467"/>
    </source>
</evidence>
<dbReference type="eggNOG" id="COG5598">
    <property type="taxonomic scope" value="Bacteria"/>
</dbReference>
<dbReference type="KEGG" id="tpz:Tph_c27680"/>
<dbReference type="HOGENOM" id="CLU_149838_0_0_9"/>
<dbReference type="EC" id="2.1.1.-" evidence="4"/>
<sequence>MAALGGANLIYGLGMLELGVTFDFAQMVIDNEIARMINRVLQGIPVNDDTLAVDLIKEVGSSGEFVTKEHTFKNFRKEQSQSKLLDRRMRDAWLEKGGKDLTARAYEEAIHILETHKPEPLPPGVPEKIREIVEEAEEEYGLKKK</sequence>
<accession>K4LJ77</accession>
<keyword evidence="2 4" id="KW-0489">Methyltransferase</keyword>
<keyword evidence="3 4" id="KW-0808">Transferase</keyword>
<proteinExistence type="inferred from homology"/>
<name>K4LJ77_THEPS</name>
<evidence type="ECO:0000256" key="2">
    <source>
        <dbReference type="ARBA" id="ARBA00022603"/>
    </source>
</evidence>
<keyword evidence="5" id="KW-1185">Reference proteome</keyword>
<dbReference type="InterPro" id="IPR038601">
    <property type="entry name" value="MttB-like_sf"/>
</dbReference>
<dbReference type="AlphaFoldDB" id="K4LJ77"/>
<protein>
    <submittedName>
        <fullName evidence="4">Trimethylamine methyltransferase</fullName>
        <ecNumber evidence="4">2.1.1.-</ecNumber>
    </submittedName>
</protein>
<gene>
    <name evidence="4" type="ordered locus">Tph_c27680</name>
</gene>
<dbReference type="Gene3D" id="3.20.20.480">
    <property type="entry name" value="Trimethylamine methyltransferase-like"/>
    <property type="match status" value="1"/>
</dbReference>
<evidence type="ECO:0000256" key="1">
    <source>
        <dbReference type="ARBA" id="ARBA00007137"/>
    </source>
</evidence>
<evidence type="ECO:0000313" key="4">
    <source>
        <dbReference type="EMBL" id="AFV12933.1"/>
    </source>
</evidence>
<comment type="similarity">
    <text evidence="1">Belongs to the trimethylamine methyltransferase family.</text>
</comment>
<dbReference type="GO" id="GO:0032259">
    <property type="term" value="P:methylation"/>
    <property type="evidence" value="ECO:0007669"/>
    <property type="project" value="UniProtKB-KW"/>
</dbReference>
<evidence type="ECO:0000256" key="3">
    <source>
        <dbReference type="ARBA" id="ARBA00022679"/>
    </source>
</evidence>
<dbReference type="Proteomes" id="UP000000467">
    <property type="component" value="Chromosome"/>
</dbReference>
<dbReference type="Pfam" id="PF06253">
    <property type="entry name" value="MTTB"/>
    <property type="match status" value="1"/>
</dbReference>
<dbReference type="STRING" id="1089553.Tph_c27680"/>
<dbReference type="InterPro" id="IPR010426">
    <property type="entry name" value="MTTB_MeTrfase"/>
</dbReference>
<dbReference type="GO" id="GO:0015948">
    <property type="term" value="P:methanogenesis"/>
    <property type="evidence" value="ECO:0007669"/>
    <property type="project" value="InterPro"/>
</dbReference>
<organism evidence="4 5">
    <name type="scientific">Thermacetogenium phaeum (strain ATCC BAA-254 / DSM 26808 / PB)</name>
    <dbReference type="NCBI Taxonomy" id="1089553"/>
    <lineage>
        <taxon>Bacteria</taxon>
        <taxon>Bacillati</taxon>
        <taxon>Bacillota</taxon>
        <taxon>Clostridia</taxon>
        <taxon>Thermoanaerobacterales</taxon>
        <taxon>Thermoanaerobacteraceae</taxon>
        <taxon>Thermacetogenium</taxon>
    </lineage>
</organism>
<dbReference type="GO" id="GO:0008168">
    <property type="term" value="F:methyltransferase activity"/>
    <property type="evidence" value="ECO:0007669"/>
    <property type="project" value="UniProtKB-KW"/>
</dbReference>